<evidence type="ECO:0000313" key="3">
    <source>
        <dbReference type="Proteomes" id="UP000275267"/>
    </source>
</evidence>
<sequence length="425" mass="47652">MAAEIANAPSAAVVAPAPELAYNKKWAEEWFMVANPTPGLTPRTGLPPVPNAKWEEKPTEEEMVQVEVLLAELQELKAKKLAGATVALSFAKWLTQPIQERVHPGYEYSGHDDPTRVQNRKVSCNEAFNRVSFIVNGEEKIAEFWCPTPQPEGQQRKAMDPPTGLVLSGANGGRFSFDSSIGCELDDIVEVTGPAAEDNLQAEKAKNAKLQEELAALKASHRDAMIDEQRKHDLAIRKIKDLIAQKEKYTRIERALTDLKCDIYELTEEKEQLKKALEDLQLKYSDLDEEYKTVVRQLKDAEKQLRMDMQWIQSMGRDKQRQGKEMNQHATAAHQLCEFVDPTPDGRSLVQRLVDATTSIAGYASGTAKVVLTHALAMVKLCFPGMDVRPFTEGVYGECTKEQFNEYHGEAQDVTHQIVDDLLLF</sequence>
<dbReference type="Proteomes" id="UP000275267">
    <property type="component" value="Unassembled WGS sequence"/>
</dbReference>
<dbReference type="AlphaFoldDB" id="A0A3L6SZU8"/>
<name>A0A3L6SZU8_PANMI</name>
<dbReference type="PANTHER" id="PTHR33026">
    <property type="entry name" value="OS06G0360600 PROTEIN"/>
    <property type="match status" value="1"/>
</dbReference>
<evidence type="ECO:0000256" key="1">
    <source>
        <dbReference type="SAM" id="Coils"/>
    </source>
</evidence>
<reference evidence="3" key="1">
    <citation type="journal article" date="2019" name="Nat. Commun.">
        <title>The genome of broomcorn millet.</title>
        <authorList>
            <person name="Zou C."/>
            <person name="Miki D."/>
            <person name="Li D."/>
            <person name="Tang Q."/>
            <person name="Xiao L."/>
            <person name="Rajput S."/>
            <person name="Deng P."/>
            <person name="Jia W."/>
            <person name="Huang R."/>
            <person name="Zhang M."/>
            <person name="Sun Y."/>
            <person name="Hu J."/>
            <person name="Fu X."/>
            <person name="Schnable P.S."/>
            <person name="Li F."/>
            <person name="Zhang H."/>
            <person name="Feng B."/>
            <person name="Zhu X."/>
            <person name="Liu R."/>
            <person name="Schnable J.C."/>
            <person name="Zhu J.-K."/>
            <person name="Zhang H."/>
        </authorList>
    </citation>
    <scope>NUCLEOTIDE SEQUENCE [LARGE SCALE GENOMIC DNA]</scope>
</reference>
<protein>
    <submittedName>
        <fullName evidence="2">Uncharacterized protein</fullName>
    </submittedName>
</protein>
<organism evidence="2 3">
    <name type="scientific">Panicum miliaceum</name>
    <name type="common">Proso millet</name>
    <name type="synonym">Broomcorn millet</name>
    <dbReference type="NCBI Taxonomy" id="4540"/>
    <lineage>
        <taxon>Eukaryota</taxon>
        <taxon>Viridiplantae</taxon>
        <taxon>Streptophyta</taxon>
        <taxon>Embryophyta</taxon>
        <taxon>Tracheophyta</taxon>
        <taxon>Spermatophyta</taxon>
        <taxon>Magnoliopsida</taxon>
        <taxon>Liliopsida</taxon>
        <taxon>Poales</taxon>
        <taxon>Poaceae</taxon>
        <taxon>PACMAD clade</taxon>
        <taxon>Panicoideae</taxon>
        <taxon>Panicodae</taxon>
        <taxon>Paniceae</taxon>
        <taxon>Panicinae</taxon>
        <taxon>Panicum</taxon>
        <taxon>Panicum sect. Panicum</taxon>
    </lineage>
</organism>
<keyword evidence="3" id="KW-1185">Reference proteome</keyword>
<feature type="coiled-coil region" evidence="1">
    <location>
        <begin position="256"/>
        <end position="304"/>
    </location>
</feature>
<proteinExistence type="predicted"/>
<feature type="coiled-coil region" evidence="1">
    <location>
        <begin position="193"/>
        <end position="227"/>
    </location>
</feature>
<evidence type="ECO:0000313" key="2">
    <source>
        <dbReference type="EMBL" id="RLN29055.1"/>
    </source>
</evidence>
<dbReference type="EMBL" id="PQIB02000003">
    <property type="protein sequence ID" value="RLN29055.1"/>
    <property type="molecule type" value="Genomic_DNA"/>
</dbReference>
<accession>A0A3L6SZU8</accession>
<comment type="caution">
    <text evidence="2">The sequence shown here is derived from an EMBL/GenBank/DDBJ whole genome shotgun (WGS) entry which is preliminary data.</text>
</comment>
<dbReference type="PANTHER" id="PTHR33026:SF7">
    <property type="entry name" value="OS03G0100275 PROTEIN"/>
    <property type="match status" value="1"/>
</dbReference>
<gene>
    <name evidence="2" type="ORF">C2845_PM05G20140</name>
</gene>
<keyword evidence="1" id="KW-0175">Coiled coil</keyword>